<dbReference type="InterPro" id="IPR018635">
    <property type="entry name" value="UPF0319"/>
</dbReference>
<dbReference type="Pfam" id="PF09829">
    <property type="entry name" value="DUF2057"/>
    <property type="match status" value="1"/>
</dbReference>
<reference evidence="2 3" key="1">
    <citation type="submission" date="2019-03" db="EMBL/GenBank/DDBJ databases">
        <title>Genomic Encyclopedia of Type Strains, Phase IV (KMG-IV): sequencing the most valuable type-strain genomes for metagenomic binning, comparative biology and taxonomic classification.</title>
        <authorList>
            <person name="Goeker M."/>
        </authorList>
    </citation>
    <scope>NUCLEOTIDE SEQUENCE [LARGE SCALE GENOMIC DNA]</scope>
    <source>
        <strain evidence="2 3">DSM 28679</strain>
    </source>
</reference>
<proteinExistence type="predicted"/>
<keyword evidence="1" id="KW-0732">Signal</keyword>
<protein>
    <recommendedName>
        <fullName evidence="4">DUF2057 domain-containing protein</fullName>
    </recommendedName>
</protein>
<evidence type="ECO:0000313" key="2">
    <source>
        <dbReference type="EMBL" id="TDQ37855.1"/>
    </source>
</evidence>
<sequence length="219" mass="23422">MRPLFTLAAAGLLSACAQSGPVQLYSGSSQPVTQLVTLDVPPALEILHINGQPVPAANRMTGNQPRQLQLQPGKYRVSAYYKNIFDIDGGLSHEVVRSNSAVFSINGKAGDVWTLGFAAPQTLEDARNQRLSFTGWAENSGTGERVAGEVTTEQTSVLNLLAGDGPAQSPRNTVEPLATPALPTTATLPNDNATLTTLQHLWLMLDEQGRTSFLRWAAD</sequence>
<dbReference type="Proteomes" id="UP000294575">
    <property type="component" value="Unassembled WGS sequence"/>
</dbReference>
<organism evidence="2 3">
    <name type="scientific">Thiopseudomonas denitrificans</name>
    <dbReference type="NCBI Taxonomy" id="1501432"/>
    <lineage>
        <taxon>Bacteria</taxon>
        <taxon>Pseudomonadati</taxon>
        <taxon>Pseudomonadota</taxon>
        <taxon>Gammaproteobacteria</taxon>
        <taxon>Pseudomonadales</taxon>
        <taxon>Pseudomonadaceae</taxon>
        <taxon>Thiopseudomonas</taxon>
    </lineage>
</organism>
<feature type="chain" id="PRO_5020203125" description="DUF2057 domain-containing protein" evidence="1">
    <location>
        <begin position="20"/>
        <end position="219"/>
    </location>
</feature>
<feature type="signal peptide" evidence="1">
    <location>
        <begin position="1"/>
        <end position="19"/>
    </location>
</feature>
<dbReference type="RefSeq" id="WP_101495928.1">
    <property type="nucleotide sequence ID" value="NZ_LNJZ01000003.1"/>
</dbReference>
<keyword evidence="3" id="KW-1185">Reference proteome</keyword>
<dbReference type="EMBL" id="SNYK01000006">
    <property type="protein sequence ID" value="TDQ37855.1"/>
    <property type="molecule type" value="Genomic_DNA"/>
</dbReference>
<evidence type="ECO:0000313" key="3">
    <source>
        <dbReference type="Proteomes" id="UP000294575"/>
    </source>
</evidence>
<gene>
    <name evidence="2" type="ORF">DFQ45_10682</name>
</gene>
<evidence type="ECO:0008006" key="4">
    <source>
        <dbReference type="Google" id="ProtNLM"/>
    </source>
</evidence>
<dbReference type="OrthoDB" id="6076302at2"/>
<dbReference type="PROSITE" id="PS51257">
    <property type="entry name" value="PROKAR_LIPOPROTEIN"/>
    <property type="match status" value="1"/>
</dbReference>
<dbReference type="AlphaFoldDB" id="A0A4R6U0P2"/>
<evidence type="ECO:0000256" key="1">
    <source>
        <dbReference type="SAM" id="SignalP"/>
    </source>
</evidence>
<name>A0A4R6U0P2_9GAMM</name>
<accession>A0A4R6U0P2</accession>
<comment type="caution">
    <text evidence="2">The sequence shown here is derived from an EMBL/GenBank/DDBJ whole genome shotgun (WGS) entry which is preliminary data.</text>
</comment>